<gene>
    <name evidence="3" type="ORF">KIW84_043093</name>
</gene>
<proteinExistence type="predicted"/>
<name>A0A9D5ATI0_PEA</name>
<feature type="region of interest" description="Disordered" evidence="1">
    <location>
        <begin position="220"/>
        <end position="250"/>
    </location>
</feature>
<accession>A0A9D5ATI0</accession>
<dbReference type="AlphaFoldDB" id="A0A9D5ATI0"/>
<evidence type="ECO:0000313" key="3">
    <source>
        <dbReference type="EMBL" id="KAI5418731.1"/>
    </source>
</evidence>
<feature type="region of interest" description="Disordered" evidence="1">
    <location>
        <begin position="432"/>
        <end position="452"/>
    </location>
</feature>
<feature type="transmembrane region" description="Helical" evidence="2">
    <location>
        <begin position="101"/>
        <end position="128"/>
    </location>
</feature>
<evidence type="ECO:0008006" key="5">
    <source>
        <dbReference type="Google" id="ProtNLM"/>
    </source>
</evidence>
<evidence type="ECO:0000256" key="1">
    <source>
        <dbReference type="SAM" id="MobiDB-lite"/>
    </source>
</evidence>
<evidence type="ECO:0000313" key="4">
    <source>
        <dbReference type="Proteomes" id="UP001058974"/>
    </source>
</evidence>
<keyword evidence="4" id="KW-1185">Reference proteome</keyword>
<organism evidence="3 4">
    <name type="scientific">Pisum sativum</name>
    <name type="common">Garden pea</name>
    <name type="synonym">Lathyrus oleraceus</name>
    <dbReference type="NCBI Taxonomy" id="3888"/>
    <lineage>
        <taxon>Eukaryota</taxon>
        <taxon>Viridiplantae</taxon>
        <taxon>Streptophyta</taxon>
        <taxon>Embryophyta</taxon>
        <taxon>Tracheophyta</taxon>
        <taxon>Spermatophyta</taxon>
        <taxon>Magnoliopsida</taxon>
        <taxon>eudicotyledons</taxon>
        <taxon>Gunneridae</taxon>
        <taxon>Pentapetalae</taxon>
        <taxon>rosids</taxon>
        <taxon>fabids</taxon>
        <taxon>Fabales</taxon>
        <taxon>Fabaceae</taxon>
        <taxon>Papilionoideae</taxon>
        <taxon>50 kb inversion clade</taxon>
        <taxon>NPAAA clade</taxon>
        <taxon>Hologalegina</taxon>
        <taxon>IRL clade</taxon>
        <taxon>Fabeae</taxon>
        <taxon>Lathyrus</taxon>
    </lineage>
</organism>
<dbReference type="PANTHER" id="PTHR36392:SF1">
    <property type="entry name" value="TRANSMEMBRANE PROTEIN"/>
    <property type="match status" value="1"/>
</dbReference>
<comment type="caution">
    <text evidence="3">The sequence shown here is derived from an EMBL/GenBank/DDBJ whole genome shotgun (WGS) entry which is preliminary data.</text>
</comment>
<dbReference type="EMBL" id="JAMSHJ010000004">
    <property type="protein sequence ID" value="KAI5418731.1"/>
    <property type="molecule type" value="Genomic_DNA"/>
</dbReference>
<dbReference type="PANTHER" id="PTHR36392">
    <property type="entry name" value="TRANSMEMBRANE PROTEIN"/>
    <property type="match status" value="1"/>
</dbReference>
<dbReference type="Proteomes" id="UP001058974">
    <property type="component" value="Chromosome 4"/>
</dbReference>
<sequence>MDLIVSNTYIKRTRTIEKYLSFSMLHGRLQRKYFEFLEEKISQRTGGILRRRSGFSLLSHQCGCDSPSSLSSLESVNVFDAYDFLIAGFTMPHRTRPMTALLLFTSLNAVLCATITPVYDFVCFLPYWERRRERRRLERVLANCLLGTVCRNQALNNNVGTSHASCVKVMPNILVEYEDAVLDSHQMIHGRFLSKGPHILPHSRCFPAIYYGDSVESETDLLDGDEDGGKPQDELELSDTESDPAEKKSWRSKSRSELLKAVVNVSGLFTDSALNKEVDSGAIPREPHGAEAGRERRRNSGKFSVYSKIVSKEGTIEEYIEDFERLVEQLPRLPNDQYLGCFVHVLKEKIRGKVRNMIDMGLMSRAKLMNVARAVERELEEGRRDWTPRRSQGSLSRPVFGNKVVTQNEGRNGDWVMVRNNKDNCDRFLRGKSTGGPRGMSGFRQNKTQTASTGNWRDITVRSLSSQEIADRCQKGLCFKCGGQYHPHHQCPDKNLRVMVLEDDSEDENKARVLNDEDVKTGAEELQLNVLTFENILTFDKQTEYYQDKLQCIKLQGTVAALPVPMLVDNGANKNFMSMLLALVLGLRITGTPARQIRLGDGYATPTLGE</sequence>
<dbReference type="Gramene" id="Psat04G0309300-T1">
    <property type="protein sequence ID" value="KAI5418731.1"/>
    <property type="gene ID" value="KIW84_043093"/>
</dbReference>
<reference evidence="3 4" key="1">
    <citation type="journal article" date="2022" name="Nat. Genet.">
        <title>Improved pea reference genome and pan-genome highlight genomic features and evolutionary characteristics.</title>
        <authorList>
            <person name="Yang T."/>
            <person name="Liu R."/>
            <person name="Luo Y."/>
            <person name="Hu S."/>
            <person name="Wang D."/>
            <person name="Wang C."/>
            <person name="Pandey M.K."/>
            <person name="Ge S."/>
            <person name="Xu Q."/>
            <person name="Li N."/>
            <person name="Li G."/>
            <person name="Huang Y."/>
            <person name="Saxena R.K."/>
            <person name="Ji Y."/>
            <person name="Li M."/>
            <person name="Yan X."/>
            <person name="He Y."/>
            <person name="Liu Y."/>
            <person name="Wang X."/>
            <person name="Xiang C."/>
            <person name="Varshney R.K."/>
            <person name="Ding H."/>
            <person name="Gao S."/>
            <person name="Zong X."/>
        </authorList>
    </citation>
    <scope>NUCLEOTIDE SEQUENCE [LARGE SCALE GENOMIC DNA]</scope>
    <source>
        <strain evidence="3 4">cv. Zhongwan 6</strain>
    </source>
</reference>
<feature type="compositionally biased region" description="Polar residues" evidence="1">
    <location>
        <begin position="443"/>
        <end position="452"/>
    </location>
</feature>
<keyword evidence="2" id="KW-0472">Membrane</keyword>
<evidence type="ECO:0000256" key="2">
    <source>
        <dbReference type="SAM" id="Phobius"/>
    </source>
</evidence>
<keyword evidence="2" id="KW-0812">Transmembrane</keyword>
<keyword evidence="2" id="KW-1133">Transmembrane helix</keyword>
<feature type="compositionally biased region" description="Acidic residues" evidence="1">
    <location>
        <begin position="234"/>
        <end position="243"/>
    </location>
</feature>
<protein>
    <recommendedName>
        <fullName evidence="5">Retrotransposon gag domain-containing protein</fullName>
    </recommendedName>
</protein>